<dbReference type="EMBL" id="JAROKS010000019">
    <property type="protein sequence ID" value="KAK1792030.1"/>
    <property type="molecule type" value="Genomic_DNA"/>
</dbReference>
<feature type="compositionally biased region" description="Polar residues" evidence="1">
    <location>
        <begin position="14"/>
        <end position="25"/>
    </location>
</feature>
<feature type="transmembrane region" description="Helical" evidence="2">
    <location>
        <begin position="192"/>
        <end position="212"/>
    </location>
</feature>
<evidence type="ECO:0000313" key="3">
    <source>
        <dbReference type="EMBL" id="KAK1792030.1"/>
    </source>
</evidence>
<keyword evidence="2" id="KW-0812">Transmembrane</keyword>
<comment type="caution">
    <text evidence="3">The sequence shown here is derived from an EMBL/GenBank/DDBJ whole genome shotgun (WGS) entry which is preliminary data.</text>
</comment>
<evidence type="ECO:0000313" key="4">
    <source>
        <dbReference type="Proteomes" id="UP001239994"/>
    </source>
</evidence>
<evidence type="ECO:0000256" key="1">
    <source>
        <dbReference type="SAM" id="MobiDB-lite"/>
    </source>
</evidence>
<feature type="transmembrane region" description="Helical" evidence="2">
    <location>
        <begin position="224"/>
        <end position="246"/>
    </location>
</feature>
<gene>
    <name evidence="3" type="ORF">P4O66_001808</name>
</gene>
<dbReference type="AlphaFoldDB" id="A0AAD9DR39"/>
<feature type="compositionally biased region" description="Basic and acidic residues" evidence="1">
    <location>
        <begin position="26"/>
        <end position="49"/>
    </location>
</feature>
<reference evidence="3" key="1">
    <citation type="submission" date="2023-03" db="EMBL/GenBank/DDBJ databases">
        <title>Electrophorus voltai genome.</title>
        <authorList>
            <person name="Bian C."/>
        </authorList>
    </citation>
    <scope>NUCLEOTIDE SEQUENCE</scope>
    <source>
        <strain evidence="3">CB-2022</strain>
        <tissue evidence="3">Muscle</tissue>
    </source>
</reference>
<name>A0AAD9DR39_9TELE</name>
<dbReference type="Proteomes" id="UP001239994">
    <property type="component" value="Unassembled WGS sequence"/>
</dbReference>
<protein>
    <submittedName>
        <fullName evidence="3">Uncharacterized protein</fullName>
    </submittedName>
</protein>
<proteinExistence type="predicted"/>
<evidence type="ECO:0000256" key="2">
    <source>
        <dbReference type="SAM" id="Phobius"/>
    </source>
</evidence>
<feature type="region of interest" description="Disordered" evidence="1">
    <location>
        <begin position="1"/>
        <end position="172"/>
    </location>
</feature>
<keyword evidence="4" id="KW-1185">Reference proteome</keyword>
<keyword evidence="2" id="KW-0472">Membrane</keyword>
<keyword evidence="2" id="KW-1133">Transmembrane helix</keyword>
<organism evidence="3 4">
    <name type="scientific">Electrophorus voltai</name>
    <dbReference type="NCBI Taxonomy" id="2609070"/>
    <lineage>
        <taxon>Eukaryota</taxon>
        <taxon>Metazoa</taxon>
        <taxon>Chordata</taxon>
        <taxon>Craniata</taxon>
        <taxon>Vertebrata</taxon>
        <taxon>Euteleostomi</taxon>
        <taxon>Actinopterygii</taxon>
        <taxon>Neopterygii</taxon>
        <taxon>Teleostei</taxon>
        <taxon>Ostariophysi</taxon>
        <taxon>Gymnotiformes</taxon>
        <taxon>Gymnotoidei</taxon>
        <taxon>Gymnotidae</taxon>
        <taxon>Electrophorus</taxon>
    </lineage>
</organism>
<accession>A0AAD9DR39</accession>
<sequence>MGSTIGLSAKGTPASDQNTLMSASDWTRKVYQKEHPAMEVEEALHRDSPSEMDTMSADSETEEPPAPKVPPKALPRRLHAGISRQPNGACGEVSSSDEDIPSVKAHSPRAQAPKPCKGEKAASPVPASEMGQSAEASPEAHAPKPEQPPPHTSAREDPIQPGRTLTQPTIGGLAGAPATFPGLFSSHLYNPVFVPVPITVSIPVLVTVPVALSPFMSGPVPLSVSVPVSVVVLAPVFPSAVLLTLARIGLLSLSASPFSVGFRAVAR</sequence>
<feature type="compositionally biased region" description="Pro residues" evidence="1">
    <location>
        <begin position="64"/>
        <end position="73"/>
    </location>
</feature>